<dbReference type="GeneTree" id="ENSGT00940000160945"/>
<dbReference type="InterPro" id="IPR050346">
    <property type="entry name" value="FMO-like"/>
</dbReference>
<keyword evidence="4 10" id="KW-0285">Flavoprotein</keyword>
<evidence type="ECO:0000256" key="10">
    <source>
        <dbReference type="RuleBase" id="RU361177"/>
    </source>
</evidence>
<dbReference type="Proteomes" id="UP000001646">
    <property type="component" value="Unplaced"/>
</dbReference>
<dbReference type="Gene3D" id="3.50.50.60">
    <property type="entry name" value="FAD/NAD(P)-binding domain"/>
    <property type="match status" value="1"/>
</dbReference>
<accession>A0A803TCS8</accession>
<reference evidence="11" key="3">
    <citation type="submission" date="2025-09" db="UniProtKB">
        <authorList>
            <consortium name="Ensembl"/>
        </authorList>
    </citation>
    <scope>IDENTIFICATION</scope>
</reference>
<keyword evidence="12" id="KW-1185">Reference proteome</keyword>
<keyword evidence="8 10" id="KW-0503">Monooxygenase</keyword>
<evidence type="ECO:0000256" key="5">
    <source>
        <dbReference type="ARBA" id="ARBA00022827"/>
    </source>
</evidence>
<dbReference type="InterPro" id="IPR036188">
    <property type="entry name" value="FAD/NAD-bd_sf"/>
</dbReference>
<proteinExistence type="inferred from homology"/>
<dbReference type="SUPFAM" id="SSF51905">
    <property type="entry name" value="FAD/NAD(P)-binding domain"/>
    <property type="match status" value="1"/>
</dbReference>
<evidence type="ECO:0000256" key="4">
    <source>
        <dbReference type="ARBA" id="ARBA00022630"/>
    </source>
</evidence>
<reference evidence="11" key="1">
    <citation type="submission" date="2009-12" db="EMBL/GenBank/DDBJ databases">
        <title>The Genome Sequence of Anolis carolinensis (Green Anole Lizard).</title>
        <authorList>
            <consortium name="The Genome Sequencing Platform"/>
            <person name="Di Palma F."/>
            <person name="Alfoldi J."/>
            <person name="Heiman D."/>
            <person name="Young S."/>
            <person name="Grabherr M."/>
            <person name="Johnson J."/>
            <person name="Lander E.S."/>
            <person name="Lindblad-Toh K."/>
        </authorList>
    </citation>
    <scope>NUCLEOTIDE SEQUENCE [LARGE SCALE GENOMIC DNA]</scope>
    <source>
        <strain evidence="11">JBL SC #1</strain>
    </source>
</reference>
<organism evidence="11 12">
    <name type="scientific">Anolis carolinensis</name>
    <name type="common">Green anole</name>
    <name type="synonym">American chameleon</name>
    <dbReference type="NCBI Taxonomy" id="28377"/>
    <lineage>
        <taxon>Eukaryota</taxon>
        <taxon>Metazoa</taxon>
        <taxon>Chordata</taxon>
        <taxon>Craniata</taxon>
        <taxon>Vertebrata</taxon>
        <taxon>Euteleostomi</taxon>
        <taxon>Lepidosauria</taxon>
        <taxon>Squamata</taxon>
        <taxon>Bifurcata</taxon>
        <taxon>Unidentata</taxon>
        <taxon>Episquamata</taxon>
        <taxon>Toxicofera</taxon>
        <taxon>Iguania</taxon>
        <taxon>Dactyloidae</taxon>
        <taxon>Anolis</taxon>
    </lineage>
</organism>
<evidence type="ECO:0000256" key="8">
    <source>
        <dbReference type="ARBA" id="ARBA00023033"/>
    </source>
</evidence>
<dbReference type="Ensembl" id="ENSACAT00000036799.1">
    <property type="protein sequence ID" value="ENSACAP00000033018.1"/>
    <property type="gene ID" value="ENSACAG00000036387.1"/>
</dbReference>
<evidence type="ECO:0000313" key="11">
    <source>
        <dbReference type="Ensembl" id="ENSACAP00000033018.1"/>
    </source>
</evidence>
<comment type="cofactor">
    <cofactor evidence="1 10">
        <name>FAD</name>
        <dbReference type="ChEBI" id="CHEBI:57692"/>
    </cofactor>
</comment>
<dbReference type="InterPro" id="IPR000960">
    <property type="entry name" value="Flavin_mOase"/>
</dbReference>
<reference evidence="11" key="2">
    <citation type="submission" date="2025-08" db="UniProtKB">
        <authorList>
            <consortium name="Ensembl"/>
        </authorList>
    </citation>
    <scope>IDENTIFICATION</scope>
</reference>
<dbReference type="InterPro" id="IPR020946">
    <property type="entry name" value="Flavin_mOase-like"/>
</dbReference>
<dbReference type="GO" id="GO:0050660">
    <property type="term" value="F:flavin adenine dinucleotide binding"/>
    <property type="evidence" value="ECO:0007669"/>
    <property type="project" value="InterPro"/>
</dbReference>
<dbReference type="GO" id="GO:0004499">
    <property type="term" value="F:N,N-dimethylaniline monooxygenase activity"/>
    <property type="evidence" value="ECO:0007669"/>
    <property type="project" value="InterPro"/>
</dbReference>
<dbReference type="InParanoid" id="A0A803TCS8"/>
<keyword evidence="7 10" id="KW-0560">Oxidoreductase</keyword>
<evidence type="ECO:0000256" key="2">
    <source>
        <dbReference type="ARBA" id="ARBA00005465"/>
    </source>
</evidence>
<evidence type="ECO:0000256" key="9">
    <source>
        <dbReference type="ARBA" id="ARBA00023180"/>
    </source>
</evidence>
<evidence type="ECO:0000313" key="12">
    <source>
        <dbReference type="Proteomes" id="UP000001646"/>
    </source>
</evidence>
<protein>
    <recommendedName>
        <fullName evidence="10">Flavin-containing monooxygenase</fullName>
        <ecNumber evidence="10">1.-.-.-</ecNumber>
    </recommendedName>
</protein>
<dbReference type="GO" id="GO:0050661">
    <property type="term" value="F:NADP binding"/>
    <property type="evidence" value="ECO:0007669"/>
    <property type="project" value="InterPro"/>
</dbReference>
<evidence type="ECO:0000256" key="3">
    <source>
        <dbReference type="ARBA" id="ARBA00009183"/>
    </source>
</evidence>
<dbReference type="AlphaFoldDB" id="A0A803TCS8"/>
<evidence type="ECO:0000256" key="1">
    <source>
        <dbReference type="ARBA" id="ARBA00001974"/>
    </source>
</evidence>
<keyword evidence="5 10" id="KW-0274">FAD</keyword>
<comment type="similarity">
    <text evidence="2">Belongs to the flavin monoamine oxidase family. FIG1 subfamily.</text>
</comment>
<comment type="similarity">
    <text evidence="3 10">Belongs to the FMO family.</text>
</comment>
<sequence>MPKTVAIVGAGPSGLASLKCCLDEGLKPTCFERSDDIGGIWQYTENVEEGRPSIYKSLVSNASKEMSAFSDFPYPEDFPVFLPNARLLEYLAMYTKHFDLRRHIQFKVSFIKIDSRKSYFNFLNITVPVLLHFRERGNSMNTTENGLPTQMIMHISSWERC</sequence>
<keyword evidence="6" id="KW-0521">NADP</keyword>
<name>A0A803TCS8_ANOCA</name>
<keyword evidence="9" id="KW-0325">Glycoprotein</keyword>
<dbReference type="PANTHER" id="PTHR23023">
    <property type="entry name" value="DIMETHYLANILINE MONOOXYGENASE"/>
    <property type="match status" value="1"/>
</dbReference>
<dbReference type="PRINTS" id="PR00370">
    <property type="entry name" value="FMOXYGENASE"/>
</dbReference>
<evidence type="ECO:0000256" key="6">
    <source>
        <dbReference type="ARBA" id="ARBA00022857"/>
    </source>
</evidence>
<dbReference type="EC" id="1.-.-.-" evidence="10"/>
<dbReference type="Pfam" id="PF00743">
    <property type="entry name" value="FMO-like"/>
    <property type="match status" value="1"/>
</dbReference>
<evidence type="ECO:0000256" key="7">
    <source>
        <dbReference type="ARBA" id="ARBA00023002"/>
    </source>
</evidence>